<feature type="region of interest" description="Disordered" evidence="1">
    <location>
        <begin position="1"/>
        <end position="22"/>
    </location>
</feature>
<reference evidence="2 3" key="1">
    <citation type="submission" date="2015-10" db="EMBL/GenBank/DDBJ databases">
        <title>Genome analyses suggest a sexual origin of heterokaryosis in a supposedly ancient asexual fungus.</title>
        <authorList>
            <person name="Ropars J."/>
            <person name="Sedzielewska K."/>
            <person name="Noel J."/>
            <person name="Charron P."/>
            <person name="Farinelli L."/>
            <person name="Marton T."/>
            <person name="Kruger M."/>
            <person name="Pelin A."/>
            <person name="Brachmann A."/>
            <person name="Corradi N."/>
        </authorList>
    </citation>
    <scope>NUCLEOTIDE SEQUENCE [LARGE SCALE GENOMIC DNA]</scope>
    <source>
        <strain evidence="2 3">A4</strain>
    </source>
</reference>
<dbReference type="EMBL" id="LLXI01004073">
    <property type="protein sequence ID" value="PKY60220.1"/>
    <property type="molecule type" value="Genomic_DNA"/>
</dbReference>
<organism evidence="2 3">
    <name type="scientific">Rhizophagus irregularis</name>
    <dbReference type="NCBI Taxonomy" id="588596"/>
    <lineage>
        <taxon>Eukaryota</taxon>
        <taxon>Fungi</taxon>
        <taxon>Fungi incertae sedis</taxon>
        <taxon>Mucoromycota</taxon>
        <taxon>Glomeromycotina</taxon>
        <taxon>Glomeromycetes</taxon>
        <taxon>Glomerales</taxon>
        <taxon>Glomeraceae</taxon>
        <taxon>Rhizophagus</taxon>
    </lineage>
</organism>
<proteinExistence type="predicted"/>
<comment type="caution">
    <text evidence="2">The sequence shown here is derived from an EMBL/GenBank/DDBJ whole genome shotgun (WGS) entry which is preliminary data.</text>
</comment>
<name>A0A2I1HMW2_9GLOM</name>
<sequence>MFDNEHKKATDKGGGSSDVDKLPSFSAIVDGIGKVHTDRLISERSTRSFSDLEDCYETT</sequence>
<feature type="compositionally biased region" description="Basic and acidic residues" evidence="1">
    <location>
        <begin position="1"/>
        <end position="11"/>
    </location>
</feature>
<evidence type="ECO:0000256" key="1">
    <source>
        <dbReference type="SAM" id="MobiDB-lite"/>
    </source>
</evidence>
<evidence type="ECO:0000313" key="2">
    <source>
        <dbReference type="EMBL" id="PKY60220.1"/>
    </source>
</evidence>
<gene>
    <name evidence="2" type="ORF">RhiirA4_550580</name>
</gene>
<dbReference type="Proteomes" id="UP000234323">
    <property type="component" value="Unassembled WGS sequence"/>
</dbReference>
<accession>A0A2I1HMW2</accession>
<dbReference type="AlphaFoldDB" id="A0A2I1HMW2"/>
<keyword evidence="3" id="KW-1185">Reference proteome</keyword>
<protein>
    <submittedName>
        <fullName evidence="2">Uncharacterized protein</fullName>
    </submittedName>
</protein>
<evidence type="ECO:0000313" key="3">
    <source>
        <dbReference type="Proteomes" id="UP000234323"/>
    </source>
</evidence>